<feature type="compositionally biased region" description="Acidic residues" evidence="2">
    <location>
        <begin position="248"/>
        <end position="258"/>
    </location>
</feature>
<feature type="compositionally biased region" description="Basic and acidic residues" evidence="2">
    <location>
        <begin position="351"/>
        <end position="363"/>
    </location>
</feature>
<keyword evidence="5" id="KW-1185">Reference proteome</keyword>
<evidence type="ECO:0000313" key="5">
    <source>
        <dbReference type="Proteomes" id="UP001596443"/>
    </source>
</evidence>
<feature type="coiled-coil region" evidence="1">
    <location>
        <begin position="78"/>
        <end position="105"/>
    </location>
</feature>
<evidence type="ECO:0000313" key="4">
    <source>
        <dbReference type="EMBL" id="MFC6786628.1"/>
    </source>
</evidence>
<feature type="compositionally biased region" description="Basic and acidic residues" evidence="2">
    <location>
        <begin position="386"/>
        <end position="398"/>
    </location>
</feature>
<comment type="caution">
    <text evidence="4">The sequence shown here is derived from an EMBL/GenBank/DDBJ whole genome shotgun (WGS) entry which is preliminary data.</text>
</comment>
<evidence type="ECO:0000256" key="2">
    <source>
        <dbReference type="SAM" id="MobiDB-lite"/>
    </source>
</evidence>
<proteinExistence type="predicted"/>
<dbReference type="GeneID" id="81209716"/>
<dbReference type="InterPro" id="IPR055522">
    <property type="entry name" value="DUF7096"/>
</dbReference>
<feature type="compositionally biased region" description="Gly residues" evidence="2">
    <location>
        <begin position="173"/>
        <end position="185"/>
    </location>
</feature>
<accession>A0ABD5TGI7</accession>
<reference evidence="4 5" key="1">
    <citation type="journal article" date="2019" name="Int. J. Syst. Evol. Microbiol.">
        <title>The Global Catalogue of Microorganisms (GCM) 10K type strain sequencing project: providing services to taxonomists for standard genome sequencing and annotation.</title>
        <authorList>
            <consortium name="The Broad Institute Genomics Platform"/>
            <consortium name="The Broad Institute Genome Sequencing Center for Infectious Disease"/>
            <person name="Wu L."/>
            <person name="Ma J."/>
        </authorList>
    </citation>
    <scope>NUCLEOTIDE SEQUENCE [LARGE SCALE GENOMIC DNA]</scope>
    <source>
        <strain evidence="4 5">SYNS20</strain>
    </source>
</reference>
<name>A0ABD5TGI7_9EURY</name>
<organism evidence="4 5">
    <name type="scientific">Halobaculum halobium</name>
    <dbReference type="NCBI Taxonomy" id="3032281"/>
    <lineage>
        <taxon>Archaea</taxon>
        <taxon>Methanobacteriati</taxon>
        <taxon>Methanobacteriota</taxon>
        <taxon>Stenosarchaea group</taxon>
        <taxon>Halobacteria</taxon>
        <taxon>Halobacteriales</taxon>
        <taxon>Haloferacaceae</taxon>
        <taxon>Halobaculum</taxon>
    </lineage>
</organism>
<feature type="compositionally biased region" description="Low complexity" evidence="2">
    <location>
        <begin position="194"/>
        <end position="224"/>
    </location>
</feature>
<evidence type="ECO:0000256" key="1">
    <source>
        <dbReference type="SAM" id="Coils"/>
    </source>
</evidence>
<dbReference type="EMBL" id="JBHSWX010000012">
    <property type="protein sequence ID" value="MFC6786628.1"/>
    <property type="molecule type" value="Genomic_DNA"/>
</dbReference>
<feature type="compositionally biased region" description="Low complexity" evidence="2">
    <location>
        <begin position="365"/>
        <end position="376"/>
    </location>
</feature>
<dbReference type="RefSeq" id="WP_284060844.1">
    <property type="nucleotide sequence ID" value="NZ_CP126158.1"/>
</dbReference>
<dbReference type="Proteomes" id="UP001596443">
    <property type="component" value="Unassembled WGS sequence"/>
</dbReference>
<feature type="region of interest" description="Disordered" evidence="2">
    <location>
        <begin position="158"/>
        <end position="398"/>
    </location>
</feature>
<evidence type="ECO:0000259" key="3">
    <source>
        <dbReference type="Pfam" id="PF23379"/>
    </source>
</evidence>
<feature type="compositionally biased region" description="Low complexity" evidence="2">
    <location>
        <begin position="333"/>
        <end position="349"/>
    </location>
</feature>
<sequence>MSRTTVLLAVAMLVVAGIPATAAFAQESSGEQPGATFAGVVGVQGAEVEGEVAQRSLDRRLAGAESNASKAAVVAGETENARQQLSTLRERRETLEQRYQSGEITRGEYRSRLARIGAQIRTLEHRLNATAAAAEGIPEESLRERGVNASAIDELRRNASEMGGGEVAEAARGIGGADTGNGLAGDPGPPEDAGPPADAGPPGDNESGPPEDAGPPADAGPPGDNESGPPEDAGPPGDNESGPPEDAGPVDDDGDADDRGEGAAGPPDDDRGNANRSESGGENGEADDDGAGDRGNGNRTTDAGEADENGTDDAGQSGTPGETSDAADDRGNANDGDAAADGSSGTDAGDSSDRDGADGDGRENGNGPPDDGTATPTPSPEDDGDDPRVDDGRYLAPR</sequence>
<keyword evidence="1" id="KW-0175">Coiled coil</keyword>
<feature type="domain" description="DUF7096" evidence="3">
    <location>
        <begin position="41"/>
        <end position="169"/>
    </location>
</feature>
<dbReference type="Pfam" id="PF23379">
    <property type="entry name" value="DUF7096"/>
    <property type="match status" value="1"/>
</dbReference>
<protein>
    <recommendedName>
        <fullName evidence="3">DUF7096 domain-containing protein</fullName>
    </recommendedName>
</protein>
<gene>
    <name evidence="4" type="ORF">ACFQFD_11695</name>
</gene>
<dbReference type="AlphaFoldDB" id="A0ABD5TGI7"/>